<keyword evidence="1 3" id="KW-0378">Hydrolase</keyword>
<dbReference type="Gene3D" id="3.40.50.2300">
    <property type="match status" value="1"/>
</dbReference>
<dbReference type="InterPro" id="IPR011006">
    <property type="entry name" value="CheY-like_superfamily"/>
</dbReference>
<feature type="active site" evidence="3 4">
    <location>
        <position position="169"/>
    </location>
</feature>
<feature type="domain" description="Response regulatory" evidence="6">
    <location>
        <begin position="6"/>
        <end position="125"/>
    </location>
</feature>
<dbReference type="SUPFAM" id="SSF52738">
    <property type="entry name" value="Methylesterase CheB, C-terminal domain"/>
    <property type="match status" value="1"/>
</dbReference>
<feature type="active site" evidence="3 4">
    <location>
        <position position="196"/>
    </location>
</feature>
<protein>
    <recommendedName>
        <fullName evidence="3">Protein-glutamate methylesterase/protein-glutamine glutaminase</fullName>
        <ecNumber evidence="3">3.1.1.61</ecNumber>
        <ecNumber evidence="3">3.5.1.44</ecNumber>
    </recommendedName>
</protein>
<evidence type="ECO:0000259" key="6">
    <source>
        <dbReference type="PROSITE" id="PS50110"/>
    </source>
</evidence>
<dbReference type="HAMAP" id="MF_00099">
    <property type="entry name" value="CheB_chemtxs"/>
    <property type="match status" value="1"/>
</dbReference>
<keyword evidence="3 5" id="KW-0597">Phosphoprotein</keyword>
<dbReference type="Pfam" id="PF00072">
    <property type="entry name" value="Response_reg"/>
    <property type="match status" value="1"/>
</dbReference>
<dbReference type="OrthoDB" id="9793421at2"/>
<dbReference type="EC" id="3.5.1.44" evidence="3"/>
<evidence type="ECO:0000313" key="9">
    <source>
        <dbReference type="Proteomes" id="UP000318307"/>
    </source>
</evidence>
<comment type="caution">
    <text evidence="8">The sequence shown here is derived from an EMBL/GenBank/DDBJ whole genome shotgun (WGS) entry which is preliminary data.</text>
</comment>
<accession>A0A562R8E0</accession>
<dbReference type="CDD" id="cd16432">
    <property type="entry name" value="CheB_Rec"/>
    <property type="match status" value="1"/>
</dbReference>
<dbReference type="Gene3D" id="3.40.50.180">
    <property type="entry name" value="Methylesterase CheB, C-terminal domain"/>
    <property type="match status" value="1"/>
</dbReference>
<comment type="similarity">
    <text evidence="3">Belongs to the CheB family.</text>
</comment>
<keyword evidence="3" id="KW-0963">Cytoplasm</keyword>
<dbReference type="PROSITE" id="PS50110">
    <property type="entry name" value="RESPONSE_REGULATORY"/>
    <property type="match status" value="1"/>
</dbReference>
<dbReference type="InterPro" id="IPR000673">
    <property type="entry name" value="Sig_transdc_resp-reg_Me-estase"/>
</dbReference>
<dbReference type="GO" id="GO:0006935">
    <property type="term" value="P:chemotaxis"/>
    <property type="evidence" value="ECO:0007669"/>
    <property type="project" value="UniProtKB-UniRule"/>
</dbReference>
<name>A0A562R8E0_9BACT</name>
<comment type="catalytic activity">
    <reaction evidence="3">
        <text>L-glutaminyl-[protein] + H2O = L-glutamyl-[protein] + NH4(+)</text>
        <dbReference type="Rhea" id="RHEA:16441"/>
        <dbReference type="Rhea" id="RHEA-COMP:10207"/>
        <dbReference type="Rhea" id="RHEA-COMP:10208"/>
        <dbReference type="ChEBI" id="CHEBI:15377"/>
        <dbReference type="ChEBI" id="CHEBI:28938"/>
        <dbReference type="ChEBI" id="CHEBI:29973"/>
        <dbReference type="ChEBI" id="CHEBI:30011"/>
        <dbReference type="EC" id="3.5.1.44"/>
    </reaction>
</comment>
<comment type="PTM">
    <text evidence="3">Phosphorylated by CheA. Phosphorylation of the N-terminal regulatory domain activates the methylesterase activity.</text>
</comment>
<evidence type="ECO:0000313" key="8">
    <source>
        <dbReference type="EMBL" id="TWI64844.1"/>
    </source>
</evidence>
<dbReference type="PANTHER" id="PTHR42872">
    <property type="entry name" value="PROTEIN-GLUTAMATE METHYLESTERASE/PROTEIN-GLUTAMINE GLUTAMINASE"/>
    <property type="match status" value="1"/>
</dbReference>
<dbReference type="CDD" id="cd17541">
    <property type="entry name" value="REC_CheB-like"/>
    <property type="match status" value="1"/>
</dbReference>
<evidence type="ECO:0000256" key="4">
    <source>
        <dbReference type="PROSITE-ProRule" id="PRU00050"/>
    </source>
</evidence>
<proteinExistence type="inferred from homology"/>
<dbReference type="NCBIfam" id="NF001965">
    <property type="entry name" value="PRK00742.1"/>
    <property type="match status" value="1"/>
</dbReference>
<keyword evidence="3 4" id="KW-0145">Chemotaxis</keyword>
<dbReference type="Proteomes" id="UP000318307">
    <property type="component" value="Unassembled WGS sequence"/>
</dbReference>
<dbReference type="AlphaFoldDB" id="A0A562R8E0"/>
<dbReference type="PIRSF" id="PIRSF000876">
    <property type="entry name" value="RR_chemtxs_CheB"/>
    <property type="match status" value="1"/>
</dbReference>
<feature type="active site" evidence="3 4">
    <location>
        <position position="292"/>
    </location>
</feature>
<reference evidence="8 9" key="1">
    <citation type="submission" date="2019-07" db="EMBL/GenBank/DDBJ databases">
        <title>Genome sequencing of 100 strains of the haloalkaliphilic chemolithoautotrophic sulfur-oxidizing bacterium Thioalkalivibrio.</title>
        <authorList>
            <person name="Muyzer G."/>
        </authorList>
    </citation>
    <scope>NUCLEOTIDE SEQUENCE [LARGE SCALE GENOMIC DNA]</scope>
    <source>
        <strain evidence="8 9">ASO4-4</strain>
    </source>
</reference>
<comment type="function">
    <text evidence="3">Involved in chemotaxis. Part of a chemotaxis signal transduction system that modulates chemotaxis in response to various stimuli. Catalyzes the demethylation of specific methylglutamate residues introduced into the chemoreceptors (methyl-accepting chemotaxis proteins or MCP) by CheR. Also mediates the irreversible deamidation of specific glutamine residues to glutamic acid.</text>
</comment>
<comment type="subcellular location">
    <subcellularLocation>
        <location evidence="3">Cytoplasm</location>
    </subcellularLocation>
</comment>
<feature type="domain" description="CheB-type methylesterase" evidence="7">
    <location>
        <begin position="151"/>
        <end position="350"/>
    </location>
</feature>
<organism evidence="8 9">
    <name type="scientific">Desulfobotulus alkaliphilus</name>
    <dbReference type="NCBI Taxonomy" id="622671"/>
    <lineage>
        <taxon>Bacteria</taxon>
        <taxon>Pseudomonadati</taxon>
        <taxon>Thermodesulfobacteriota</taxon>
        <taxon>Desulfobacteria</taxon>
        <taxon>Desulfobacterales</taxon>
        <taxon>Desulfobacteraceae</taxon>
        <taxon>Desulfobotulus</taxon>
    </lineage>
</organism>
<dbReference type="EMBL" id="VLLC01000038">
    <property type="protein sequence ID" value="TWI64844.1"/>
    <property type="molecule type" value="Genomic_DNA"/>
</dbReference>
<dbReference type="SMART" id="SM00448">
    <property type="entry name" value="REC"/>
    <property type="match status" value="1"/>
</dbReference>
<dbReference type="RefSeq" id="WP_144686565.1">
    <property type="nucleotide sequence ID" value="NZ_VLLC01000038.1"/>
</dbReference>
<dbReference type="GO" id="GO:0005737">
    <property type="term" value="C:cytoplasm"/>
    <property type="evidence" value="ECO:0007669"/>
    <property type="project" value="UniProtKB-SubCell"/>
</dbReference>
<dbReference type="SUPFAM" id="SSF52172">
    <property type="entry name" value="CheY-like"/>
    <property type="match status" value="1"/>
</dbReference>
<evidence type="ECO:0000259" key="7">
    <source>
        <dbReference type="PROSITE" id="PS50122"/>
    </source>
</evidence>
<comment type="catalytic activity">
    <reaction evidence="2 3">
        <text>[protein]-L-glutamate 5-O-methyl ester + H2O = L-glutamyl-[protein] + methanol + H(+)</text>
        <dbReference type="Rhea" id="RHEA:23236"/>
        <dbReference type="Rhea" id="RHEA-COMP:10208"/>
        <dbReference type="Rhea" id="RHEA-COMP:10311"/>
        <dbReference type="ChEBI" id="CHEBI:15377"/>
        <dbReference type="ChEBI" id="CHEBI:15378"/>
        <dbReference type="ChEBI" id="CHEBI:17790"/>
        <dbReference type="ChEBI" id="CHEBI:29973"/>
        <dbReference type="ChEBI" id="CHEBI:82795"/>
        <dbReference type="EC" id="3.1.1.61"/>
    </reaction>
</comment>
<dbReference type="InterPro" id="IPR008248">
    <property type="entry name" value="CheB-like"/>
</dbReference>
<dbReference type="GO" id="GO:0008984">
    <property type="term" value="F:protein-glutamate methylesterase activity"/>
    <property type="evidence" value="ECO:0007669"/>
    <property type="project" value="UniProtKB-UniRule"/>
</dbReference>
<keyword evidence="9" id="KW-1185">Reference proteome</keyword>
<feature type="modified residue" description="4-aspartylphosphate" evidence="3 5">
    <location>
        <position position="57"/>
    </location>
</feature>
<gene>
    <name evidence="3" type="primary">cheB</name>
    <name evidence="8" type="ORF">LZ24_03075</name>
</gene>
<evidence type="ECO:0000256" key="5">
    <source>
        <dbReference type="PROSITE-ProRule" id="PRU00169"/>
    </source>
</evidence>
<dbReference type="InterPro" id="IPR001789">
    <property type="entry name" value="Sig_transdc_resp-reg_receiver"/>
</dbReference>
<evidence type="ECO:0000256" key="2">
    <source>
        <dbReference type="ARBA" id="ARBA00048267"/>
    </source>
</evidence>
<evidence type="ECO:0000256" key="1">
    <source>
        <dbReference type="ARBA" id="ARBA00022801"/>
    </source>
</evidence>
<dbReference type="PROSITE" id="PS50122">
    <property type="entry name" value="CHEB"/>
    <property type="match status" value="1"/>
</dbReference>
<dbReference type="PANTHER" id="PTHR42872:SF3">
    <property type="entry name" value="PROTEIN-GLUTAMATE METHYLESTERASE_PROTEIN-GLUTAMINE GLUTAMINASE 1"/>
    <property type="match status" value="1"/>
</dbReference>
<dbReference type="GO" id="GO:0050568">
    <property type="term" value="F:protein-glutamine glutaminase activity"/>
    <property type="evidence" value="ECO:0007669"/>
    <property type="project" value="UniProtKB-UniRule"/>
</dbReference>
<sequence length="353" mass="37533">MPSPITVLIVDDSRIFRNALALSLSEEKDIKVLGSVRNGRKALEFLEKTPVDIITLDLDMPEMDGLSTLKAVRSLKAPAPGVLVISGHAGSAEDLRRESLAAGAFAYIPKPVAVAGELPLERLKNAVAPRIRSYVKRGIPSPLPPECLPCPDASRSKKNQTEVILIGVSTGGPKALHVLLPKLCRNASLPVLVVQHMPPDFTLSLAESLNAQCSHRVVEAEDGMEVLPETVYIAPGGRHMLVRKSGSKIKIVLNDGPAEKGCRPSVDILFRSAAAVWEHRVLALVLTGMGRDGTQGAASLKRAGATIFVQDEKSSVVWGMPGSVVAAGLSDAIFPIETMARAVHQYLTSCSGA</sequence>
<dbReference type="EC" id="3.1.1.61" evidence="3"/>
<dbReference type="InterPro" id="IPR035909">
    <property type="entry name" value="CheB_C"/>
</dbReference>
<comment type="domain">
    <text evidence="3">Contains a C-terminal catalytic domain, and an N-terminal region which modulates catalytic activity.</text>
</comment>
<dbReference type="Pfam" id="PF01339">
    <property type="entry name" value="CheB_methylest"/>
    <property type="match status" value="1"/>
</dbReference>
<evidence type="ECO:0000256" key="3">
    <source>
        <dbReference type="HAMAP-Rule" id="MF_00099"/>
    </source>
</evidence>
<dbReference type="GO" id="GO:0000156">
    <property type="term" value="F:phosphorelay response regulator activity"/>
    <property type="evidence" value="ECO:0007669"/>
    <property type="project" value="InterPro"/>
</dbReference>